<proteinExistence type="predicted"/>
<name>A0A096AUK1_9BACT</name>
<dbReference type="Proteomes" id="UP000029538">
    <property type="component" value="Unassembled WGS sequence"/>
</dbReference>
<accession>A0A096AUK1</accession>
<sequence>MKNSTKLEKVKKFLDENGIRYDGGINAIGKRDLWLPDTKVAIKIDGEDGDLFFTKYRKCAYPVFIRDNETPKFVIEKLQNTIIKSMMREQKRIMRKKERTAKK</sequence>
<dbReference type="EMBL" id="JRNR01000003">
    <property type="protein sequence ID" value="KGF50450.1"/>
    <property type="molecule type" value="Genomic_DNA"/>
</dbReference>
<dbReference type="RefSeq" id="WP_036882093.1">
    <property type="nucleotide sequence ID" value="NZ_JRNR01000003.1"/>
</dbReference>
<organism evidence="1 2">
    <name type="scientific">Prevotella disiens DNF00882</name>
    <dbReference type="NCBI Taxonomy" id="1401075"/>
    <lineage>
        <taxon>Bacteria</taxon>
        <taxon>Pseudomonadati</taxon>
        <taxon>Bacteroidota</taxon>
        <taxon>Bacteroidia</taxon>
        <taxon>Bacteroidales</taxon>
        <taxon>Prevotellaceae</taxon>
        <taxon>Prevotella</taxon>
    </lineage>
</organism>
<evidence type="ECO:0000313" key="1">
    <source>
        <dbReference type="EMBL" id="KGF50450.1"/>
    </source>
</evidence>
<gene>
    <name evidence="1" type="ORF">HMPREF0654_01080</name>
</gene>
<comment type="caution">
    <text evidence="1">The sequence shown here is derived from an EMBL/GenBank/DDBJ whole genome shotgun (WGS) entry which is preliminary data.</text>
</comment>
<protein>
    <submittedName>
        <fullName evidence="1">Uncharacterized protein</fullName>
    </submittedName>
</protein>
<evidence type="ECO:0000313" key="2">
    <source>
        <dbReference type="Proteomes" id="UP000029538"/>
    </source>
</evidence>
<reference evidence="1 2" key="1">
    <citation type="submission" date="2014-07" db="EMBL/GenBank/DDBJ databases">
        <authorList>
            <person name="McCorrison J."/>
            <person name="Sanka R."/>
            <person name="Torralba M."/>
            <person name="Gillis M."/>
            <person name="Haft D.H."/>
            <person name="Methe B."/>
            <person name="Sutton G."/>
            <person name="Nelson K.E."/>
        </authorList>
    </citation>
    <scope>NUCLEOTIDE SEQUENCE [LARGE SCALE GENOMIC DNA]</scope>
    <source>
        <strain evidence="1 2">DNF00882</strain>
    </source>
</reference>
<dbReference type="AlphaFoldDB" id="A0A096AUK1"/>